<dbReference type="KEGG" id="tsy:THSYN_25005"/>
<reference evidence="1 2" key="1">
    <citation type="submission" date="2017-03" db="EMBL/GenBank/DDBJ databases">
        <title>Complete genome sequence of Candidatus 'Thiodictyon syntrophicum' sp. nov. strain Cad16T, a photolithoautotroph purple sulfur bacterium isolated from an alpine meromictic lake.</title>
        <authorList>
            <person name="Luedin S.M."/>
            <person name="Pothier J.F."/>
            <person name="Danza F."/>
            <person name="Storelli N."/>
            <person name="Wittwer M."/>
            <person name="Tonolla M."/>
        </authorList>
    </citation>
    <scope>NUCLEOTIDE SEQUENCE [LARGE SCALE GENOMIC DNA]</scope>
    <source>
        <strain evidence="1 2">Cad16T</strain>
    </source>
</reference>
<sequence>MKRHKLEEMTKGWFIGDFVPTLHLTRDFEVGVKYYRAGDREDAHVHRIATEYTVIVTGKVRMGQQIYQSGDIVVIAPGESTDFEAITDAATTVVKLPSLQGDKYAAA</sequence>
<dbReference type="Proteomes" id="UP000232638">
    <property type="component" value="Chromosome"/>
</dbReference>
<protein>
    <recommendedName>
        <fullName evidence="3">Cupin</fullName>
    </recommendedName>
</protein>
<dbReference type="RefSeq" id="WP_100921555.1">
    <property type="nucleotide sequence ID" value="NZ_CP020370.1"/>
</dbReference>
<organism evidence="1 2">
    <name type="scientific">Candidatus Thiodictyon syntrophicum</name>
    <dbReference type="NCBI Taxonomy" id="1166950"/>
    <lineage>
        <taxon>Bacteria</taxon>
        <taxon>Pseudomonadati</taxon>
        <taxon>Pseudomonadota</taxon>
        <taxon>Gammaproteobacteria</taxon>
        <taxon>Chromatiales</taxon>
        <taxon>Chromatiaceae</taxon>
        <taxon>Thiodictyon</taxon>
    </lineage>
</organism>
<name>A0A2K8UE71_9GAMM</name>
<proteinExistence type="predicted"/>
<dbReference type="EMBL" id="CP020370">
    <property type="protein sequence ID" value="AUB83880.1"/>
    <property type="molecule type" value="Genomic_DNA"/>
</dbReference>
<dbReference type="AlphaFoldDB" id="A0A2K8UE71"/>
<dbReference type="Gene3D" id="2.60.120.10">
    <property type="entry name" value="Jelly Rolls"/>
    <property type="match status" value="1"/>
</dbReference>
<dbReference type="OrthoDB" id="6555763at2"/>
<gene>
    <name evidence="1" type="ORF">THSYN_25005</name>
</gene>
<dbReference type="SUPFAM" id="SSF51182">
    <property type="entry name" value="RmlC-like cupins"/>
    <property type="match status" value="1"/>
</dbReference>
<evidence type="ECO:0000313" key="2">
    <source>
        <dbReference type="Proteomes" id="UP000232638"/>
    </source>
</evidence>
<evidence type="ECO:0000313" key="1">
    <source>
        <dbReference type="EMBL" id="AUB83880.1"/>
    </source>
</evidence>
<dbReference type="InterPro" id="IPR014710">
    <property type="entry name" value="RmlC-like_jellyroll"/>
</dbReference>
<dbReference type="InterPro" id="IPR011051">
    <property type="entry name" value="RmlC_Cupin_sf"/>
</dbReference>
<keyword evidence="2" id="KW-1185">Reference proteome</keyword>
<evidence type="ECO:0008006" key="3">
    <source>
        <dbReference type="Google" id="ProtNLM"/>
    </source>
</evidence>
<accession>A0A2K8UE71</accession>